<feature type="domain" description="Major facilitator superfamily (MFS) profile" evidence="8">
    <location>
        <begin position="24"/>
        <end position="405"/>
    </location>
</feature>
<evidence type="ECO:0000313" key="9">
    <source>
        <dbReference type="EMBL" id="SIS39491.1"/>
    </source>
</evidence>
<dbReference type="PROSITE" id="PS50850">
    <property type="entry name" value="MFS"/>
    <property type="match status" value="1"/>
</dbReference>
<evidence type="ECO:0000256" key="4">
    <source>
        <dbReference type="ARBA" id="ARBA00022692"/>
    </source>
</evidence>
<accession>A0A1N7IR95</accession>
<protein>
    <submittedName>
        <fullName evidence="9">Predicted arabinose efflux permease, MFS family</fullName>
    </submittedName>
</protein>
<keyword evidence="2" id="KW-0813">Transport</keyword>
<feature type="transmembrane region" description="Helical" evidence="7">
    <location>
        <begin position="174"/>
        <end position="196"/>
    </location>
</feature>
<evidence type="ECO:0000256" key="3">
    <source>
        <dbReference type="ARBA" id="ARBA00022475"/>
    </source>
</evidence>
<dbReference type="SUPFAM" id="SSF103473">
    <property type="entry name" value="MFS general substrate transporter"/>
    <property type="match status" value="1"/>
</dbReference>
<comment type="subcellular location">
    <subcellularLocation>
        <location evidence="1">Cell membrane</location>
        <topology evidence="1">Multi-pass membrane protein</topology>
    </subcellularLocation>
</comment>
<reference evidence="9 10" key="1">
    <citation type="submission" date="2017-01" db="EMBL/GenBank/DDBJ databases">
        <authorList>
            <person name="Mah S.A."/>
            <person name="Swanson W.J."/>
            <person name="Moy G.W."/>
            <person name="Vacquier V.D."/>
        </authorList>
    </citation>
    <scope>NUCLEOTIDE SEQUENCE [LARGE SCALE GENOMIC DNA]</scope>
    <source>
        <strain evidence="9 10">DSM 11589</strain>
    </source>
</reference>
<organism evidence="9 10">
    <name type="scientific">Insolitispirillum peregrinum</name>
    <dbReference type="NCBI Taxonomy" id="80876"/>
    <lineage>
        <taxon>Bacteria</taxon>
        <taxon>Pseudomonadati</taxon>
        <taxon>Pseudomonadota</taxon>
        <taxon>Alphaproteobacteria</taxon>
        <taxon>Rhodospirillales</taxon>
        <taxon>Novispirillaceae</taxon>
        <taxon>Insolitispirillum</taxon>
    </lineage>
</organism>
<evidence type="ECO:0000259" key="8">
    <source>
        <dbReference type="PROSITE" id="PS50850"/>
    </source>
</evidence>
<proteinExistence type="predicted"/>
<feature type="transmembrane region" description="Helical" evidence="7">
    <location>
        <begin position="381"/>
        <end position="403"/>
    </location>
</feature>
<keyword evidence="5 7" id="KW-1133">Transmembrane helix</keyword>
<sequence>MSVEPSGPEGQTIPASIGGSDRLAVGFSCLGHFFVHFFEPTFFVVALVLPTVLGISYEAVLALVVVGKVLLGLAAPLAGWLGDRWGATRLMLIYFLGLGAAGIACGLGSTSWELGVALTALGLFGSIYHPVGIAWLVRTAHSQGKALGVNGIFGSLGPAVAGVVAGALTEWVSWRAAFLVPGSLAIVTGAVFWLSLRKGWVVNGKARTRAVVAVQKGDTVRAFMVLALGMLVGGLVYQSTQAALPKVFDDRLFGFLGGGTVGPGTAVMLVYGFSACFQLVAGHLADRFSLKWVYLLAWLVQGPLLAMAAWATGAPLVGVAMLMVTFNTSTLPAENMLLARYTPEKWRGTAYGLKFVLNFGMAALAVPVVGMVRAATGDLTALFVVLAALAGMVALAAFALPAMSGHKEGRSQMETAKAGRS</sequence>
<feature type="transmembrane region" description="Helical" evidence="7">
    <location>
        <begin position="92"/>
        <end position="110"/>
    </location>
</feature>
<feature type="transmembrane region" description="Helical" evidence="7">
    <location>
        <begin position="59"/>
        <end position="80"/>
    </location>
</feature>
<dbReference type="InterPro" id="IPR020846">
    <property type="entry name" value="MFS_dom"/>
</dbReference>
<dbReference type="InterPro" id="IPR036259">
    <property type="entry name" value="MFS_trans_sf"/>
</dbReference>
<evidence type="ECO:0000256" key="5">
    <source>
        <dbReference type="ARBA" id="ARBA00022989"/>
    </source>
</evidence>
<dbReference type="Pfam" id="PF07690">
    <property type="entry name" value="MFS_1"/>
    <property type="match status" value="1"/>
</dbReference>
<keyword evidence="3" id="KW-1003">Cell membrane</keyword>
<name>A0A1N7IR95_9PROT</name>
<dbReference type="GO" id="GO:0022857">
    <property type="term" value="F:transmembrane transporter activity"/>
    <property type="evidence" value="ECO:0007669"/>
    <property type="project" value="InterPro"/>
</dbReference>
<dbReference type="STRING" id="80876.SAMN05421779_101504"/>
<feature type="transmembrane region" description="Helical" evidence="7">
    <location>
        <begin position="316"/>
        <end position="334"/>
    </location>
</feature>
<dbReference type="Gene3D" id="1.20.1250.20">
    <property type="entry name" value="MFS general substrate transporter like domains"/>
    <property type="match status" value="2"/>
</dbReference>
<keyword evidence="4 7" id="KW-0812">Transmembrane</keyword>
<dbReference type="InterPro" id="IPR011701">
    <property type="entry name" value="MFS"/>
</dbReference>
<evidence type="ECO:0000313" key="10">
    <source>
        <dbReference type="Proteomes" id="UP000185678"/>
    </source>
</evidence>
<evidence type="ECO:0000256" key="2">
    <source>
        <dbReference type="ARBA" id="ARBA00022448"/>
    </source>
</evidence>
<feature type="transmembrane region" description="Helical" evidence="7">
    <location>
        <begin position="149"/>
        <end position="168"/>
    </location>
</feature>
<dbReference type="RefSeq" id="WP_245821222.1">
    <property type="nucleotide sequence ID" value="NZ_FTOA01000001.1"/>
</dbReference>
<keyword evidence="6 7" id="KW-0472">Membrane</keyword>
<dbReference type="InterPro" id="IPR050171">
    <property type="entry name" value="MFS_Transporters"/>
</dbReference>
<dbReference type="EMBL" id="FTOA01000001">
    <property type="protein sequence ID" value="SIS39491.1"/>
    <property type="molecule type" value="Genomic_DNA"/>
</dbReference>
<feature type="transmembrane region" description="Helical" evidence="7">
    <location>
        <begin position="222"/>
        <end position="240"/>
    </location>
</feature>
<feature type="transmembrane region" description="Helical" evidence="7">
    <location>
        <begin position="33"/>
        <end position="53"/>
    </location>
</feature>
<dbReference type="AlphaFoldDB" id="A0A1N7IR95"/>
<feature type="transmembrane region" description="Helical" evidence="7">
    <location>
        <begin position="355"/>
        <end position="375"/>
    </location>
</feature>
<feature type="transmembrane region" description="Helical" evidence="7">
    <location>
        <begin position="116"/>
        <end position="137"/>
    </location>
</feature>
<keyword evidence="10" id="KW-1185">Reference proteome</keyword>
<dbReference type="GO" id="GO:0005886">
    <property type="term" value="C:plasma membrane"/>
    <property type="evidence" value="ECO:0007669"/>
    <property type="project" value="UniProtKB-SubCell"/>
</dbReference>
<dbReference type="PANTHER" id="PTHR23517">
    <property type="entry name" value="RESISTANCE PROTEIN MDTM, PUTATIVE-RELATED-RELATED"/>
    <property type="match status" value="1"/>
</dbReference>
<feature type="transmembrane region" description="Helical" evidence="7">
    <location>
        <begin position="292"/>
        <end position="310"/>
    </location>
</feature>
<dbReference type="Proteomes" id="UP000185678">
    <property type="component" value="Unassembled WGS sequence"/>
</dbReference>
<evidence type="ECO:0000256" key="6">
    <source>
        <dbReference type="ARBA" id="ARBA00023136"/>
    </source>
</evidence>
<gene>
    <name evidence="9" type="ORF">SAMN05421779_101504</name>
</gene>
<evidence type="ECO:0000256" key="1">
    <source>
        <dbReference type="ARBA" id="ARBA00004651"/>
    </source>
</evidence>
<feature type="transmembrane region" description="Helical" evidence="7">
    <location>
        <begin position="252"/>
        <end position="280"/>
    </location>
</feature>
<evidence type="ECO:0000256" key="7">
    <source>
        <dbReference type="SAM" id="Phobius"/>
    </source>
</evidence>
<dbReference type="PANTHER" id="PTHR23517:SF2">
    <property type="entry name" value="MULTIDRUG RESISTANCE PROTEIN MDTH"/>
    <property type="match status" value="1"/>
</dbReference>